<gene>
    <name evidence="4" type="ORF">DW099_00235</name>
</gene>
<sequence>MDLTNMIENTYAEVVEIYRHLHRHPELSEQEIETANYICRTLDAHNIPYQRDIAGHGIAALIEGNGSGCIGIRADIDALAITETTGVPYASVNPGVMHACGHDMHIAILLGTGMVLNEIKDQLTGSVKLIFQPAEETTGGAHQMIEAGVLQQPAVSAMIGLHVDPAFETGSIVLRRGVMNAAVNDFTMEIKGKQCHGAQPERGIDPIVVAADMIMTLQTIATRFTAATNPVVVSIGSIQGGTGCNIIPGEVIMQGTLRAVSNETLDSIKNRVEQIAAGTTATYGASAQFEWMETPFPPLINDDGVIDIVEKAADDIGFAVHHMPETSMGADDFAFFTEAVPGAYFNLGCAPKGATLSPLHNGNFIGDEKALRAGMEIELQTVLALMEKNSKRI</sequence>
<dbReference type="Pfam" id="PF01546">
    <property type="entry name" value="Peptidase_M20"/>
    <property type="match status" value="1"/>
</dbReference>
<accession>A0A415E5U9</accession>
<dbReference type="InterPro" id="IPR011650">
    <property type="entry name" value="Peptidase_M20_dimer"/>
</dbReference>
<dbReference type="InterPro" id="IPR017439">
    <property type="entry name" value="Amidohydrolase"/>
</dbReference>
<dbReference type="Proteomes" id="UP000284841">
    <property type="component" value="Unassembled WGS sequence"/>
</dbReference>
<dbReference type="PIRSF" id="PIRSF005962">
    <property type="entry name" value="Pept_M20D_amidohydro"/>
    <property type="match status" value="1"/>
</dbReference>
<keyword evidence="1 4" id="KW-0378">Hydrolase</keyword>
<dbReference type="OrthoDB" id="9776731at2"/>
<dbReference type="Pfam" id="PF07687">
    <property type="entry name" value="M20_dimer"/>
    <property type="match status" value="1"/>
</dbReference>
<dbReference type="InterPro" id="IPR002933">
    <property type="entry name" value="Peptidase_M20"/>
</dbReference>
<dbReference type="AlphaFoldDB" id="A0A415E5U9"/>
<dbReference type="EMBL" id="QRMS01000001">
    <property type="protein sequence ID" value="RHJ89040.1"/>
    <property type="molecule type" value="Genomic_DNA"/>
</dbReference>
<dbReference type="CDD" id="cd03886">
    <property type="entry name" value="M20_Acy1"/>
    <property type="match status" value="1"/>
</dbReference>
<name>A0A415E5U9_9FIRM</name>
<dbReference type="RefSeq" id="WP_118333063.1">
    <property type="nucleotide sequence ID" value="NZ_AP025567.1"/>
</dbReference>
<proteinExistence type="predicted"/>
<dbReference type="FunFam" id="3.30.70.360:FF:000001">
    <property type="entry name" value="N-acetyldiaminopimelate deacetylase"/>
    <property type="match status" value="1"/>
</dbReference>
<comment type="caution">
    <text evidence="4">The sequence shown here is derived from an EMBL/GenBank/DDBJ whole genome shotgun (WGS) entry which is preliminary data.</text>
</comment>
<feature type="binding site" evidence="2">
    <location>
        <position position="102"/>
    </location>
    <ligand>
        <name>Mn(2+)</name>
        <dbReference type="ChEBI" id="CHEBI:29035"/>
        <label>2</label>
    </ligand>
</feature>
<feature type="domain" description="Peptidase M20 dimerisation" evidence="3">
    <location>
        <begin position="186"/>
        <end position="277"/>
    </location>
</feature>
<keyword evidence="2" id="KW-0464">Manganese</keyword>
<feature type="binding site" evidence="2">
    <location>
        <position position="162"/>
    </location>
    <ligand>
        <name>Mn(2+)</name>
        <dbReference type="ChEBI" id="CHEBI:29035"/>
        <label>2</label>
    </ligand>
</feature>
<protein>
    <submittedName>
        <fullName evidence="4">Amidohydrolase</fullName>
    </submittedName>
</protein>
<comment type="cofactor">
    <cofactor evidence="2">
        <name>Mn(2+)</name>
        <dbReference type="ChEBI" id="CHEBI:29035"/>
    </cofactor>
    <text evidence="2">The Mn(2+) ion enhances activity.</text>
</comment>
<dbReference type="SUPFAM" id="SSF53187">
    <property type="entry name" value="Zn-dependent exopeptidases"/>
    <property type="match status" value="1"/>
</dbReference>
<dbReference type="PANTHER" id="PTHR11014:SF63">
    <property type="entry name" value="METALLOPEPTIDASE, PUTATIVE (AFU_ORTHOLOGUE AFUA_6G09600)-RELATED"/>
    <property type="match status" value="1"/>
</dbReference>
<dbReference type="PANTHER" id="PTHR11014">
    <property type="entry name" value="PEPTIDASE M20 FAMILY MEMBER"/>
    <property type="match status" value="1"/>
</dbReference>
<dbReference type="STRING" id="1776384.GCA_900086585_02269"/>
<reference evidence="4 5" key="1">
    <citation type="submission" date="2018-08" db="EMBL/GenBank/DDBJ databases">
        <title>A genome reference for cultivated species of the human gut microbiota.</title>
        <authorList>
            <person name="Zou Y."/>
            <person name="Xue W."/>
            <person name="Luo G."/>
        </authorList>
    </citation>
    <scope>NUCLEOTIDE SEQUENCE [LARGE SCALE GENOMIC DNA]</scope>
    <source>
        <strain evidence="4 5">AM07-24</strain>
    </source>
</reference>
<dbReference type="Gene3D" id="3.30.70.360">
    <property type="match status" value="1"/>
</dbReference>
<evidence type="ECO:0000259" key="3">
    <source>
        <dbReference type="Pfam" id="PF07687"/>
    </source>
</evidence>
<dbReference type="GO" id="GO:0019877">
    <property type="term" value="P:diaminopimelate biosynthetic process"/>
    <property type="evidence" value="ECO:0007669"/>
    <property type="project" value="UniProtKB-ARBA"/>
</dbReference>
<evidence type="ECO:0000256" key="2">
    <source>
        <dbReference type="PIRSR" id="PIRSR005962-1"/>
    </source>
</evidence>
<organism evidence="4 5">
    <name type="scientific">Emergencia timonensis</name>
    <dbReference type="NCBI Taxonomy" id="1776384"/>
    <lineage>
        <taxon>Bacteria</taxon>
        <taxon>Bacillati</taxon>
        <taxon>Bacillota</taxon>
        <taxon>Clostridia</taxon>
        <taxon>Peptostreptococcales</taxon>
        <taxon>Anaerovoracaceae</taxon>
        <taxon>Emergencia</taxon>
    </lineage>
</organism>
<evidence type="ECO:0000313" key="5">
    <source>
        <dbReference type="Proteomes" id="UP000284841"/>
    </source>
</evidence>
<dbReference type="Gene3D" id="3.40.630.10">
    <property type="entry name" value="Zn peptidases"/>
    <property type="match status" value="1"/>
</dbReference>
<feature type="binding site" evidence="2">
    <location>
        <position position="360"/>
    </location>
    <ligand>
        <name>Mn(2+)</name>
        <dbReference type="ChEBI" id="CHEBI:29035"/>
        <label>2</label>
    </ligand>
</feature>
<evidence type="ECO:0000256" key="1">
    <source>
        <dbReference type="ARBA" id="ARBA00022801"/>
    </source>
</evidence>
<evidence type="ECO:0000313" key="4">
    <source>
        <dbReference type="EMBL" id="RHJ89040.1"/>
    </source>
</evidence>
<keyword evidence="2" id="KW-0479">Metal-binding</keyword>
<dbReference type="SUPFAM" id="SSF55031">
    <property type="entry name" value="Bacterial exopeptidase dimerisation domain"/>
    <property type="match status" value="1"/>
</dbReference>
<feature type="binding site" evidence="2">
    <location>
        <position position="100"/>
    </location>
    <ligand>
        <name>Mn(2+)</name>
        <dbReference type="ChEBI" id="CHEBI:29035"/>
        <label>2</label>
    </ligand>
</feature>
<dbReference type="NCBIfam" id="TIGR01891">
    <property type="entry name" value="amidohydrolases"/>
    <property type="match status" value="1"/>
</dbReference>
<feature type="binding site" evidence="2">
    <location>
        <position position="136"/>
    </location>
    <ligand>
        <name>Mn(2+)</name>
        <dbReference type="ChEBI" id="CHEBI:29035"/>
        <label>2</label>
    </ligand>
</feature>
<keyword evidence="5" id="KW-1185">Reference proteome</keyword>
<dbReference type="InterPro" id="IPR036264">
    <property type="entry name" value="Bact_exopeptidase_dim_dom"/>
</dbReference>
<dbReference type="GO" id="GO:0046872">
    <property type="term" value="F:metal ion binding"/>
    <property type="evidence" value="ECO:0007669"/>
    <property type="project" value="UniProtKB-KW"/>
</dbReference>
<dbReference type="GO" id="GO:0050118">
    <property type="term" value="F:N-acetyldiaminopimelate deacetylase activity"/>
    <property type="evidence" value="ECO:0007669"/>
    <property type="project" value="UniProtKB-ARBA"/>
</dbReference>